<keyword evidence="5 6" id="KW-0472">Membrane</keyword>
<dbReference type="InterPro" id="IPR019264">
    <property type="entry name" value="DUF2179"/>
</dbReference>
<dbReference type="InterPro" id="IPR051461">
    <property type="entry name" value="UPF0750_membrane"/>
</dbReference>
<dbReference type="InterPro" id="IPR003740">
    <property type="entry name" value="YitT"/>
</dbReference>
<protein>
    <submittedName>
        <fullName evidence="8">DUF2179 domain-containing protein</fullName>
    </submittedName>
</protein>
<feature type="transmembrane region" description="Helical" evidence="6">
    <location>
        <begin position="114"/>
        <end position="137"/>
    </location>
</feature>
<accession>A0AAP9HDB4</accession>
<feature type="transmembrane region" description="Helical" evidence="6">
    <location>
        <begin position="16"/>
        <end position="36"/>
    </location>
</feature>
<keyword evidence="3 6" id="KW-0812">Transmembrane</keyword>
<dbReference type="RefSeq" id="WP_004633063.1">
    <property type="nucleotide sequence ID" value="NZ_CAXSSU010000001.1"/>
</dbReference>
<evidence type="ECO:0000256" key="5">
    <source>
        <dbReference type="ARBA" id="ARBA00023136"/>
    </source>
</evidence>
<feature type="transmembrane region" description="Helical" evidence="6">
    <location>
        <begin position="48"/>
        <end position="74"/>
    </location>
</feature>
<feature type="transmembrane region" description="Helical" evidence="6">
    <location>
        <begin position="149"/>
        <end position="175"/>
    </location>
</feature>
<proteinExistence type="predicted"/>
<dbReference type="EMBL" id="CP046314">
    <property type="protein sequence ID" value="QGS08784.1"/>
    <property type="molecule type" value="Genomic_DNA"/>
</dbReference>
<evidence type="ECO:0000259" key="7">
    <source>
        <dbReference type="Pfam" id="PF10035"/>
    </source>
</evidence>
<evidence type="ECO:0000256" key="4">
    <source>
        <dbReference type="ARBA" id="ARBA00022989"/>
    </source>
</evidence>
<dbReference type="PIRSF" id="PIRSF006483">
    <property type="entry name" value="Membrane_protein_YitT"/>
    <property type="match status" value="1"/>
</dbReference>
<dbReference type="PANTHER" id="PTHR33545:SF10">
    <property type="entry name" value="UPF0750 MEMBRANE PROTEIN YPJC"/>
    <property type="match status" value="1"/>
</dbReference>
<dbReference type="AlphaFoldDB" id="A0AAP9HDB4"/>
<evidence type="ECO:0000313" key="8">
    <source>
        <dbReference type="EMBL" id="QGS08784.1"/>
    </source>
</evidence>
<dbReference type="Pfam" id="PF02588">
    <property type="entry name" value="YitT_membrane"/>
    <property type="match status" value="1"/>
</dbReference>
<feature type="transmembrane region" description="Helical" evidence="6">
    <location>
        <begin position="86"/>
        <end position="108"/>
    </location>
</feature>
<dbReference type="Pfam" id="PF10035">
    <property type="entry name" value="DUF2179"/>
    <property type="match status" value="1"/>
</dbReference>
<evidence type="ECO:0000256" key="6">
    <source>
        <dbReference type="SAM" id="Phobius"/>
    </source>
</evidence>
<sequence>MNEKFKKQGIKKIAKELFFISLGCAIYSFALLHFNVPNQLAEGGGTGIALFLLYAFGLPVSMGTLLVNIPLLILGYKMLDKKTMIYTIYGILMLTFWIKIFETYHVVIDIGGDRLLASVFGGIIAGIGLGMVFVFGGTTGGVDIIAKIVHVYFGFSIGRIIQVLDGFILLLSFMVLKSFPAILYTLIYIYICTKIIDYLIEGGIPGKAVMIMSPKIEEITHRVSEDMNRGLTFLKGQGSYSRKDMNIGYCVVSRTEISKLKSLIYAIDQNAFLTITEVHDIMGEGFSFDQPKRMKFTFKKEK</sequence>
<evidence type="ECO:0000256" key="3">
    <source>
        <dbReference type="ARBA" id="ARBA00022692"/>
    </source>
</evidence>
<keyword evidence="9" id="KW-1185">Reference proteome</keyword>
<gene>
    <name evidence="8" type="ORF">FOC49_02250</name>
</gene>
<evidence type="ECO:0000313" key="9">
    <source>
        <dbReference type="Proteomes" id="UP000425411"/>
    </source>
</evidence>
<evidence type="ECO:0000256" key="2">
    <source>
        <dbReference type="ARBA" id="ARBA00022475"/>
    </source>
</evidence>
<feature type="domain" description="DUF2179" evidence="7">
    <location>
        <begin position="229"/>
        <end position="283"/>
    </location>
</feature>
<dbReference type="Gene3D" id="3.30.70.120">
    <property type="match status" value="1"/>
</dbReference>
<keyword evidence="4 6" id="KW-1133">Transmembrane helix</keyword>
<organism evidence="8 9">
    <name type="scientific">Gemella morbillorum</name>
    <dbReference type="NCBI Taxonomy" id="29391"/>
    <lineage>
        <taxon>Bacteria</taxon>
        <taxon>Bacillati</taxon>
        <taxon>Bacillota</taxon>
        <taxon>Bacilli</taxon>
        <taxon>Bacillales</taxon>
        <taxon>Gemellaceae</taxon>
        <taxon>Gemella</taxon>
    </lineage>
</organism>
<comment type="subcellular location">
    <subcellularLocation>
        <location evidence="1">Cell membrane</location>
        <topology evidence="1">Multi-pass membrane protein</topology>
    </subcellularLocation>
</comment>
<dbReference type="CDD" id="cd16380">
    <property type="entry name" value="YitT_C"/>
    <property type="match status" value="1"/>
</dbReference>
<dbReference type="PANTHER" id="PTHR33545">
    <property type="entry name" value="UPF0750 MEMBRANE PROTEIN YITT-RELATED"/>
    <property type="match status" value="1"/>
</dbReference>
<evidence type="ECO:0000256" key="1">
    <source>
        <dbReference type="ARBA" id="ARBA00004651"/>
    </source>
</evidence>
<dbReference type="GO" id="GO:0005886">
    <property type="term" value="C:plasma membrane"/>
    <property type="evidence" value="ECO:0007669"/>
    <property type="project" value="UniProtKB-SubCell"/>
</dbReference>
<dbReference type="InterPro" id="IPR015867">
    <property type="entry name" value="N-reg_PII/ATP_PRibTrfase_C"/>
</dbReference>
<name>A0AAP9HDB4_9BACL</name>
<dbReference type="Proteomes" id="UP000425411">
    <property type="component" value="Chromosome"/>
</dbReference>
<keyword evidence="2" id="KW-1003">Cell membrane</keyword>
<reference evidence="8 9" key="1">
    <citation type="submission" date="2019-11" db="EMBL/GenBank/DDBJ databases">
        <title>FDA dAtabase for Regulatory Grade micrObial Sequences (FDA-ARGOS): Supporting development and validation of Infectious Disease Dx tests.</title>
        <authorList>
            <person name="Turner S."/>
            <person name="Byrd R."/>
            <person name="Tallon L."/>
            <person name="Sadzewicz L."/>
            <person name="Vavikolanu K."/>
            <person name="Mehta A."/>
            <person name="Aluvathingal J."/>
            <person name="Nadendla S."/>
            <person name="Myers T."/>
            <person name="Yan Y."/>
            <person name="Sichtig H."/>
        </authorList>
    </citation>
    <scope>NUCLEOTIDE SEQUENCE [LARGE SCALE GENOMIC DNA]</scope>
    <source>
        <strain evidence="8 9">FDAARGOS_741</strain>
    </source>
</reference>